<dbReference type="AlphaFoldDB" id="A0AAE0NG64"/>
<accession>A0AAE0NG64</accession>
<protein>
    <submittedName>
        <fullName evidence="1">Uncharacterized protein</fullName>
    </submittedName>
</protein>
<evidence type="ECO:0000313" key="2">
    <source>
        <dbReference type="Proteomes" id="UP001285441"/>
    </source>
</evidence>
<dbReference type="Proteomes" id="UP001285441">
    <property type="component" value="Unassembled WGS sequence"/>
</dbReference>
<gene>
    <name evidence="1" type="ORF">B0H63DRAFT_510896</name>
</gene>
<keyword evidence="2" id="KW-1185">Reference proteome</keyword>
<comment type="caution">
    <text evidence="1">The sequence shown here is derived from an EMBL/GenBank/DDBJ whole genome shotgun (WGS) entry which is preliminary data.</text>
</comment>
<organism evidence="1 2">
    <name type="scientific">Podospora didyma</name>
    <dbReference type="NCBI Taxonomy" id="330526"/>
    <lineage>
        <taxon>Eukaryota</taxon>
        <taxon>Fungi</taxon>
        <taxon>Dikarya</taxon>
        <taxon>Ascomycota</taxon>
        <taxon>Pezizomycotina</taxon>
        <taxon>Sordariomycetes</taxon>
        <taxon>Sordariomycetidae</taxon>
        <taxon>Sordariales</taxon>
        <taxon>Podosporaceae</taxon>
        <taxon>Podospora</taxon>
    </lineage>
</organism>
<reference evidence="1" key="1">
    <citation type="journal article" date="2023" name="Mol. Phylogenet. Evol.">
        <title>Genome-scale phylogeny and comparative genomics of the fungal order Sordariales.</title>
        <authorList>
            <person name="Hensen N."/>
            <person name="Bonometti L."/>
            <person name="Westerberg I."/>
            <person name="Brannstrom I.O."/>
            <person name="Guillou S."/>
            <person name="Cros-Aarteil S."/>
            <person name="Calhoun S."/>
            <person name="Haridas S."/>
            <person name="Kuo A."/>
            <person name="Mondo S."/>
            <person name="Pangilinan J."/>
            <person name="Riley R."/>
            <person name="LaButti K."/>
            <person name="Andreopoulos B."/>
            <person name="Lipzen A."/>
            <person name="Chen C."/>
            <person name="Yan M."/>
            <person name="Daum C."/>
            <person name="Ng V."/>
            <person name="Clum A."/>
            <person name="Steindorff A."/>
            <person name="Ohm R.A."/>
            <person name="Martin F."/>
            <person name="Silar P."/>
            <person name="Natvig D.O."/>
            <person name="Lalanne C."/>
            <person name="Gautier V."/>
            <person name="Ament-Velasquez S.L."/>
            <person name="Kruys A."/>
            <person name="Hutchinson M.I."/>
            <person name="Powell A.J."/>
            <person name="Barry K."/>
            <person name="Miller A.N."/>
            <person name="Grigoriev I.V."/>
            <person name="Debuchy R."/>
            <person name="Gladieux P."/>
            <person name="Hiltunen Thoren M."/>
            <person name="Johannesson H."/>
        </authorList>
    </citation>
    <scope>NUCLEOTIDE SEQUENCE</scope>
    <source>
        <strain evidence="1">CBS 232.78</strain>
    </source>
</reference>
<sequence length="552" mass="60070">MSSWQLSNLTSPRYGYDFVIATTQSSINATIKYFLSALKEPMVRYAFVADARGQPVPIDFNELLKRTGGVDPFTVPNGLDASDARVKKLITARYMTGFRAQIGLPGGNDPGDIVVLGGDTSQVTFNMPCSEFTIVSLQGGGFDPFTTFVASQNPDKPWTFSSKVDLRLNTVDKGAYSTLPPDVQSAIMNLGADTFSVQQLLFDLTNTRLASAPTIGGVTAASTEALLLDQFFRNGYFQTLSKAGAPMLGATVTSNVRQTSTLKMTSFNFHTQTYKPVSATSYDLDTLNYLCAVDGKTLPPAVNFDWNWVTPSELLDHDGVISVNRNTFAAWFRTQLFPKARASCWAFDAKTTYDAGKAAVILQLTSSRNQTPVDVPQPTGSQVIKYTYSHSSFDQAGLNGALAKLGVDSSYYMTVTFANTTITVTQNLLVTLNLEALSSSSGPSNVVDKTIVDTYSIGVAKDELVFDRKTATTDRSNRQHIDGFRDLFLNYNSIVDSFGGAISSLTETGFVDIPVSKLQKFVFPGGRTFAFKRAAFSNNQDLVSLITYADPR</sequence>
<dbReference type="EMBL" id="JAULSW010000005">
    <property type="protein sequence ID" value="KAK3380943.1"/>
    <property type="molecule type" value="Genomic_DNA"/>
</dbReference>
<evidence type="ECO:0000313" key="1">
    <source>
        <dbReference type="EMBL" id="KAK3380943.1"/>
    </source>
</evidence>
<proteinExistence type="predicted"/>
<name>A0AAE0NG64_9PEZI</name>
<reference evidence="1" key="2">
    <citation type="submission" date="2023-06" db="EMBL/GenBank/DDBJ databases">
        <authorList>
            <consortium name="Lawrence Berkeley National Laboratory"/>
            <person name="Haridas S."/>
            <person name="Hensen N."/>
            <person name="Bonometti L."/>
            <person name="Westerberg I."/>
            <person name="Brannstrom I.O."/>
            <person name="Guillou S."/>
            <person name="Cros-Aarteil S."/>
            <person name="Calhoun S."/>
            <person name="Kuo A."/>
            <person name="Mondo S."/>
            <person name="Pangilinan J."/>
            <person name="Riley R."/>
            <person name="LaButti K."/>
            <person name="Andreopoulos B."/>
            <person name="Lipzen A."/>
            <person name="Chen C."/>
            <person name="Yanf M."/>
            <person name="Daum C."/>
            <person name="Ng V."/>
            <person name="Clum A."/>
            <person name="Steindorff A."/>
            <person name="Ohm R."/>
            <person name="Martin F."/>
            <person name="Silar P."/>
            <person name="Natvig D."/>
            <person name="Lalanne C."/>
            <person name="Gautier V."/>
            <person name="Ament-velasquez S.L."/>
            <person name="Kruys A."/>
            <person name="Hutchinson M.I."/>
            <person name="Powell A.J."/>
            <person name="Barry K."/>
            <person name="Miller A.N."/>
            <person name="Grigoriev I.V."/>
            <person name="Debuchy R."/>
            <person name="Gladieux P."/>
            <person name="Thoren M.H."/>
            <person name="Johannesson H."/>
        </authorList>
    </citation>
    <scope>NUCLEOTIDE SEQUENCE</scope>
    <source>
        <strain evidence="1">CBS 232.78</strain>
    </source>
</reference>